<dbReference type="RefSeq" id="WP_182669419.1">
    <property type="nucleotide sequence ID" value="NZ_JACHTE010000006.1"/>
</dbReference>
<protein>
    <submittedName>
        <fullName evidence="2">DUF885 domain-containing protein</fullName>
    </submittedName>
</protein>
<feature type="chain" id="PRO_5030740658" evidence="1">
    <location>
        <begin position="30"/>
        <end position="635"/>
    </location>
</feature>
<feature type="signal peptide" evidence="1">
    <location>
        <begin position="1"/>
        <end position="29"/>
    </location>
</feature>
<dbReference type="PROSITE" id="PS51257">
    <property type="entry name" value="PROKAR_LIPOPROTEIN"/>
    <property type="match status" value="1"/>
</dbReference>
<dbReference type="InterPro" id="IPR010281">
    <property type="entry name" value="DUF885"/>
</dbReference>
<comment type="caution">
    <text evidence="2">The sequence shown here is derived from an EMBL/GenBank/DDBJ whole genome shotgun (WGS) entry which is preliminary data.</text>
</comment>
<evidence type="ECO:0000256" key="1">
    <source>
        <dbReference type="SAM" id="SignalP"/>
    </source>
</evidence>
<dbReference type="Proteomes" id="UP000552587">
    <property type="component" value="Unassembled WGS sequence"/>
</dbReference>
<dbReference type="PANTHER" id="PTHR33361">
    <property type="entry name" value="GLR0591 PROTEIN"/>
    <property type="match status" value="1"/>
</dbReference>
<keyword evidence="1" id="KW-0732">Signal</keyword>
<accession>A0A7W3U492</accession>
<dbReference type="EMBL" id="JACHTE010000006">
    <property type="protein sequence ID" value="MBB1088629.1"/>
    <property type="molecule type" value="Genomic_DNA"/>
</dbReference>
<dbReference type="PANTHER" id="PTHR33361:SF16">
    <property type="entry name" value="DUF885 DOMAIN-CONTAINING PROTEIN"/>
    <property type="match status" value="1"/>
</dbReference>
<dbReference type="Pfam" id="PF05960">
    <property type="entry name" value="DUF885"/>
    <property type="match status" value="1"/>
</dbReference>
<keyword evidence="3" id="KW-1185">Reference proteome</keyword>
<organism evidence="2 3">
    <name type="scientific">Marilutibacter penaei</name>
    <dbReference type="NCBI Taxonomy" id="2759900"/>
    <lineage>
        <taxon>Bacteria</taxon>
        <taxon>Pseudomonadati</taxon>
        <taxon>Pseudomonadota</taxon>
        <taxon>Gammaproteobacteria</taxon>
        <taxon>Lysobacterales</taxon>
        <taxon>Lysobacteraceae</taxon>
        <taxon>Marilutibacter</taxon>
    </lineage>
</organism>
<reference evidence="2 3" key="1">
    <citation type="submission" date="2020-07" db="EMBL/GenBank/DDBJ databases">
        <authorList>
            <person name="Xu S."/>
            <person name="Li A."/>
        </authorList>
    </citation>
    <scope>NUCLEOTIDE SEQUENCE [LARGE SCALE GENOMIC DNA]</scope>
    <source>
        <strain evidence="2 3">SG-8</strain>
    </source>
</reference>
<evidence type="ECO:0000313" key="2">
    <source>
        <dbReference type="EMBL" id="MBB1088629.1"/>
    </source>
</evidence>
<gene>
    <name evidence="2" type="ORF">H4F99_09025</name>
</gene>
<dbReference type="AlphaFoldDB" id="A0A7W3U492"/>
<name>A0A7W3U492_9GAMM</name>
<sequence>MRALPLRTTLAVALALGLAACNPSPSTQGADAPAATAAPASAEEIAAESQRLNAWFDEQYEAQLQFSPIQLTFQGRKDLYDQIDDLSEAGARKQVEWLAASVAQMESQFDYDKLDDETKLSWDLWKHQSEEATAGLPFLGNGYAFDQMNGAQNIVPMFLINFHKVDDESDYLAYVSRLQKSATAFDQLLERARAATANGVRPPKFAYEGVIDQSKKVIAGAPFTDGPDSALWADAQAKADALAEAGTVTAERAAELKDQARTALLESIKPAYERVIAFAEEELPQAADNATGVGSTQSNGAAYYAYQLRQNTTTAMSAEEIHQLGLSEVARLRGEFEALQQQIGVEGDLQAFFAHVQADKARLFPNTDEGRQAYIDEATRVIDNIKQHLPEYFGLLPKADLEVKRVEPFREQDGAAQHYYPATPDGSRPGIYYAHLSDMNAMPKTELEVIAYHEGLPGHHMQISIAQELTGIPKFRTQYGTTVYSEGWGLYSEWLAKEMPGTYQDPYSEYGRLTSEMWRAIRLVVDTGLHAQGWTEQQAIDYFRANSSIPEAAIQSEVRRYLVNPGQATAYKVGMIRIQQLRRQAEEALGEGFDIRGFHDAVLGGGAMPLDLLEKRVQHWVDAEKAKAGSTAEAA</sequence>
<evidence type="ECO:0000313" key="3">
    <source>
        <dbReference type="Proteomes" id="UP000552587"/>
    </source>
</evidence>
<proteinExistence type="predicted"/>